<keyword evidence="1" id="KW-0540">Nuclease</keyword>
<gene>
    <name evidence="3" type="ORF">B0I33_106339</name>
</gene>
<dbReference type="Proteomes" id="UP000238362">
    <property type="component" value="Unassembled WGS sequence"/>
</dbReference>
<name>A0A2T0LU20_9PSEU</name>
<dbReference type="OrthoDB" id="5326845at2"/>
<organism evidence="3 4">
    <name type="scientific">Prauserella shujinwangii</name>
    <dbReference type="NCBI Taxonomy" id="1453103"/>
    <lineage>
        <taxon>Bacteria</taxon>
        <taxon>Bacillati</taxon>
        <taxon>Actinomycetota</taxon>
        <taxon>Actinomycetes</taxon>
        <taxon>Pseudonocardiales</taxon>
        <taxon>Pseudonocardiaceae</taxon>
        <taxon>Prauserella</taxon>
    </lineage>
</organism>
<dbReference type="AlphaFoldDB" id="A0A2T0LU20"/>
<dbReference type="SUPFAM" id="SSF53933">
    <property type="entry name" value="Microbial ribonucleases"/>
    <property type="match status" value="1"/>
</dbReference>
<dbReference type="GO" id="GO:0016787">
    <property type="term" value="F:hydrolase activity"/>
    <property type="evidence" value="ECO:0007669"/>
    <property type="project" value="UniProtKB-KW"/>
</dbReference>
<dbReference type="InterPro" id="IPR016191">
    <property type="entry name" value="Ribonuclease/ribotoxin"/>
</dbReference>
<evidence type="ECO:0000313" key="3">
    <source>
        <dbReference type="EMBL" id="PRX47238.1"/>
    </source>
</evidence>
<dbReference type="Gene3D" id="3.10.450.30">
    <property type="entry name" value="Microbial ribonucleases"/>
    <property type="match status" value="1"/>
</dbReference>
<comment type="caution">
    <text evidence="3">The sequence shown here is derived from an EMBL/GenBank/DDBJ whole genome shotgun (WGS) entry which is preliminary data.</text>
</comment>
<evidence type="ECO:0000256" key="2">
    <source>
        <dbReference type="ARBA" id="ARBA00022801"/>
    </source>
</evidence>
<accession>A0A2T0LU20</accession>
<sequence length="138" mass="14948">MLSRRRISAALLGLIVLVLIGWLIQDVLADDTTRTGTLPGAESGLPVEALSSLPPEAGRTWTLIEQGGPFPYPGKDGTTFGNREKLLPEKPAGYYREYTVVTPGSADRGARRLVTGNGRELYYTADHYASFVVVDPGR</sequence>
<dbReference type="EMBL" id="PVNH01000006">
    <property type="protein sequence ID" value="PRX47238.1"/>
    <property type="molecule type" value="Genomic_DNA"/>
</dbReference>
<dbReference type="RefSeq" id="WP_106179753.1">
    <property type="nucleotide sequence ID" value="NZ_PVNH01000006.1"/>
</dbReference>
<evidence type="ECO:0000256" key="1">
    <source>
        <dbReference type="ARBA" id="ARBA00022722"/>
    </source>
</evidence>
<reference evidence="3 4" key="1">
    <citation type="submission" date="2018-03" db="EMBL/GenBank/DDBJ databases">
        <title>Genomic Encyclopedia of Type Strains, Phase III (KMG-III): the genomes of soil and plant-associated and newly described type strains.</title>
        <authorList>
            <person name="Whitman W."/>
        </authorList>
    </citation>
    <scope>NUCLEOTIDE SEQUENCE [LARGE SCALE GENOMIC DNA]</scope>
    <source>
        <strain evidence="3 4">CGMCC 4.7125</strain>
    </source>
</reference>
<proteinExistence type="predicted"/>
<evidence type="ECO:0000313" key="4">
    <source>
        <dbReference type="Proteomes" id="UP000238362"/>
    </source>
</evidence>
<dbReference type="InterPro" id="IPR000026">
    <property type="entry name" value="N1-like"/>
</dbReference>
<dbReference type="Pfam" id="PF00545">
    <property type="entry name" value="Ribonuclease"/>
    <property type="match status" value="1"/>
</dbReference>
<dbReference type="GO" id="GO:0004521">
    <property type="term" value="F:RNA endonuclease activity"/>
    <property type="evidence" value="ECO:0007669"/>
    <property type="project" value="InterPro"/>
</dbReference>
<protein>
    <submittedName>
        <fullName evidence="3">Ribonuclease</fullName>
    </submittedName>
</protein>
<dbReference type="GO" id="GO:0003723">
    <property type="term" value="F:RNA binding"/>
    <property type="evidence" value="ECO:0007669"/>
    <property type="project" value="InterPro"/>
</dbReference>
<keyword evidence="4" id="KW-1185">Reference proteome</keyword>
<keyword evidence="2" id="KW-0378">Hydrolase</keyword>